<proteinExistence type="predicted"/>
<sequence>MSNTDLLITTLKRVLKSRGKTYGELAEALHLSEASVKRLFSDKTFTLQRLDDICQWLELDFFELARIARGESMAVTEMTVDQEQILANDLQLLGIFYLVRNNWQLGDIVRDYDITEPECIRLLIKLDRAGLIELLPDNRIRLRVSRQVKHQAYGPIRLQHGEMMTNNFLGVRFDEHGGYFEFVGGDLSPASALIIQRKLDRLAAEFHELSALDINLPTQDRTLYGLAFGIRPWNTAEEMCGLKRRTSRAKSSS</sequence>
<dbReference type="RefSeq" id="WP_114899805.1">
    <property type="nucleotide sequence ID" value="NZ_CP031222.1"/>
</dbReference>
<protein>
    <submittedName>
        <fullName evidence="2">XRE family transcriptional regulator</fullName>
    </submittedName>
</protein>
<dbReference type="Gene3D" id="1.10.260.40">
    <property type="entry name" value="lambda repressor-like DNA-binding domains"/>
    <property type="match status" value="1"/>
</dbReference>
<dbReference type="GO" id="GO:0003677">
    <property type="term" value="F:DNA binding"/>
    <property type="evidence" value="ECO:0007669"/>
    <property type="project" value="InterPro"/>
</dbReference>
<evidence type="ECO:0000259" key="1">
    <source>
        <dbReference type="PROSITE" id="PS50943"/>
    </source>
</evidence>
<reference evidence="2 3" key="1">
    <citation type="submission" date="2018-07" db="EMBL/GenBank/DDBJ databases">
        <title>Genome sequencing of Moraxellaceae gen. HYN0046.</title>
        <authorList>
            <person name="Kim M."/>
            <person name="Yi H."/>
        </authorList>
    </citation>
    <scope>NUCLEOTIDE SEQUENCE [LARGE SCALE GENOMIC DNA]</scope>
    <source>
        <strain evidence="2 3">HYN0046</strain>
    </source>
</reference>
<dbReference type="SUPFAM" id="SSF47413">
    <property type="entry name" value="lambda repressor-like DNA-binding domains"/>
    <property type="match status" value="1"/>
</dbReference>
<name>A0A345P8T8_9GAMM</name>
<dbReference type="EMBL" id="CP031222">
    <property type="protein sequence ID" value="AXI03697.1"/>
    <property type="molecule type" value="Genomic_DNA"/>
</dbReference>
<dbReference type="OrthoDB" id="5298444at2"/>
<dbReference type="Proteomes" id="UP000253940">
    <property type="component" value="Chromosome"/>
</dbReference>
<dbReference type="InterPro" id="IPR001387">
    <property type="entry name" value="Cro/C1-type_HTH"/>
</dbReference>
<dbReference type="PROSITE" id="PS50943">
    <property type="entry name" value="HTH_CROC1"/>
    <property type="match status" value="1"/>
</dbReference>
<dbReference type="AlphaFoldDB" id="A0A345P8T8"/>
<organism evidence="2 3">
    <name type="scientific">Aquirhabdus parva</name>
    <dbReference type="NCBI Taxonomy" id="2283318"/>
    <lineage>
        <taxon>Bacteria</taxon>
        <taxon>Pseudomonadati</taxon>
        <taxon>Pseudomonadota</taxon>
        <taxon>Gammaproteobacteria</taxon>
        <taxon>Moraxellales</taxon>
        <taxon>Moraxellaceae</taxon>
        <taxon>Aquirhabdus</taxon>
    </lineage>
</organism>
<evidence type="ECO:0000313" key="2">
    <source>
        <dbReference type="EMBL" id="AXI03697.1"/>
    </source>
</evidence>
<dbReference type="KEGG" id="mbah:HYN46_13170"/>
<evidence type="ECO:0000313" key="3">
    <source>
        <dbReference type="Proteomes" id="UP000253940"/>
    </source>
</evidence>
<dbReference type="Pfam" id="PF13443">
    <property type="entry name" value="HTH_26"/>
    <property type="match status" value="1"/>
</dbReference>
<dbReference type="CDD" id="cd00093">
    <property type="entry name" value="HTH_XRE"/>
    <property type="match status" value="1"/>
</dbReference>
<accession>A0A345P8T8</accession>
<keyword evidence="3" id="KW-1185">Reference proteome</keyword>
<dbReference type="SMART" id="SM00530">
    <property type="entry name" value="HTH_XRE"/>
    <property type="match status" value="1"/>
</dbReference>
<gene>
    <name evidence="2" type="ORF">HYN46_13170</name>
</gene>
<feature type="domain" description="HTH cro/C1-type" evidence="1">
    <location>
        <begin position="11"/>
        <end position="64"/>
    </location>
</feature>
<dbReference type="InterPro" id="IPR010982">
    <property type="entry name" value="Lambda_DNA-bd_dom_sf"/>
</dbReference>